<dbReference type="PANTHER" id="PTHR18460:SF3">
    <property type="entry name" value="TELO2-INTERACTING PROTEIN 1 HOMOLOG"/>
    <property type="match status" value="1"/>
</dbReference>
<proteinExistence type="predicted"/>
<evidence type="ECO:0000256" key="1">
    <source>
        <dbReference type="SAM" id="MobiDB-lite"/>
    </source>
</evidence>
<evidence type="ECO:0000259" key="2">
    <source>
        <dbReference type="Pfam" id="PF24181"/>
    </source>
</evidence>
<dbReference type="Proteomes" id="UP000818624">
    <property type="component" value="Chromosome 1"/>
</dbReference>
<organism evidence="3 4">
    <name type="scientific">Malassezia furfur</name>
    <name type="common">Pityriasis versicolor infection agent</name>
    <name type="synonym">Pityrosporum furfur</name>
    <dbReference type="NCBI Taxonomy" id="55194"/>
    <lineage>
        <taxon>Eukaryota</taxon>
        <taxon>Fungi</taxon>
        <taxon>Dikarya</taxon>
        <taxon>Basidiomycota</taxon>
        <taxon>Ustilaginomycotina</taxon>
        <taxon>Malasseziomycetes</taxon>
        <taxon>Malasseziales</taxon>
        <taxon>Malasseziaceae</taxon>
        <taxon>Malassezia</taxon>
    </lineage>
</organism>
<protein>
    <recommendedName>
        <fullName evidence="2">TTI1 C-terminal TPR domain-containing protein</fullName>
    </recommendedName>
</protein>
<dbReference type="Gene3D" id="1.25.10.10">
    <property type="entry name" value="Leucine-rich Repeat Variant"/>
    <property type="match status" value="1"/>
</dbReference>
<dbReference type="InterPro" id="IPR011989">
    <property type="entry name" value="ARM-like"/>
</dbReference>
<dbReference type="InterPro" id="IPR016024">
    <property type="entry name" value="ARM-type_fold"/>
</dbReference>
<evidence type="ECO:0000313" key="4">
    <source>
        <dbReference type="Proteomes" id="UP000818624"/>
    </source>
</evidence>
<dbReference type="Pfam" id="PF24181">
    <property type="entry name" value="TPR_TTI1_C"/>
    <property type="match status" value="1"/>
</dbReference>
<accession>A0ABY8EJJ5</accession>
<name>A0ABY8EJJ5_MALFU</name>
<reference evidence="3 4" key="1">
    <citation type="journal article" date="2020" name="Elife">
        <title>Loss of centromere function drives karyotype evolution in closely related Malassezia species.</title>
        <authorList>
            <person name="Sankaranarayanan S.R."/>
            <person name="Ianiri G."/>
            <person name="Coelho M.A."/>
            <person name="Reza M.H."/>
            <person name="Thimmappa B.C."/>
            <person name="Ganguly P."/>
            <person name="Vadnala R.N."/>
            <person name="Sun S."/>
            <person name="Siddharthan R."/>
            <person name="Tellgren-Roth C."/>
            <person name="Dawson T.L."/>
            <person name="Heitman J."/>
            <person name="Sanyal K."/>
        </authorList>
    </citation>
    <scope>NUCLEOTIDE SEQUENCE [LARGE SCALE GENOMIC DNA]</scope>
    <source>
        <strain evidence="3">CBS14141</strain>
    </source>
</reference>
<dbReference type="InterPro" id="IPR057567">
    <property type="entry name" value="TPR_TTI1_C"/>
</dbReference>
<sequence>MDAPRGDARIFARVRPLCVTLLRHTTAPRLAPEVATTLGQIVDIVRDAQRDAELAPALLHYLFYPLAQLLRREEGIQGVPDRVRELTFVLLSCLARDWWHIWTWDKVQAPPDASLQQVRAWQEWEQLLLLGVMALSERVRGSDASMLAIAQFLVQLLQPRTQTSEPGAYEWDGTSELPSLDHMDDDEDTHEWQIYPAHQHTQAARNDRACVGALSHVLKLGLDTALDAARPREVRQAMLELASVASLTWIVGDTHVLVHGPRLAMDATLAYYATPHAAQEACALRASPIVPGVVSSAVKLVAGRVPASGALVAQALQLLAAMLVVCLADVVTAPLRHEPEARPLCLEDFAQRVADDASVGDSDAETASDVDTPATIIADTDTSLRTPDWLQRTMRPVLVALLALEVRHTHDYAAAQYALIDCAALVLERLPATVASAWRDVAGDAGPHDPLHHLLRVVLDVGVASQRTRVAAHAHAAVERLVAADAPAWLARLGDEWAWAVDALPGALRGVHDAQVVQCAGRAASIAALCGTSLASAQLGDVRRGLLVHVRAPTDVAHWGSALASALAMHDGMAADVADDAAPFALRPRCAPLEPGSIAAVAAMCAALGEAVAGLLVRASASASAPLPYQHVFASLVYFIREGCAHRTVVLDDAGAQRSAVAHLFVANEQMQRVAAVLAAPDIEARMARSDGRALRKPVHALAKAVVQDVLEAWRDDRDEELAPRAARDERAVAPVADDVPTMQRGLTPSEGPGDVDEHLALRAGQALDVGFVEHGRLDRAPRAEPARRLERAAGLHALSDALLLALLAAAAALLGPSFRPWLLHTLYPVLSAMGSPHAVVRTTARHALDRIAHACAYPSAASCVLHHADYVLGAASYRLVAGLHAELRAGAAQMQLAGALQRMPTDAARTPSSLLGARAAPWVLVQVLEMLGADAVPQVEDAVDEVLDALDRFHGYDDVADGLLAVLARVMHVLASTEAPAPAPKLEAPTQNDPLARLASWLARRDAPAPDDDGATSGAPDAVPDVDDAGHDAMNEDPNPPASRLQAIVAQIAERCVPFLSHASAAIRVRALHTLADAVRILAPQERTAELYPVLHRAWPLVMARLGVRTTQRMPPARATGPDALPSEQDAGVWEAAVQLVGVLGAYAPDVFGKPIIEQAWPRFARLLWVLEAPSGGAAPGAAARRGVRDVPSSTADALVVHERHTVRVWDVHTALGRVACAVLDALRQVLEGRGAHMPAAVLWAMATHPVVLDALDVRQAPPVRALGVRLFRALAQADANLVWVVARAVAGAGAPAFLARRDARLVPLAEVWG</sequence>
<dbReference type="InterPro" id="IPR049362">
    <property type="entry name" value="TTI1_rpt"/>
</dbReference>
<dbReference type="SUPFAM" id="SSF48371">
    <property type="entry name" value="ARM repeat"/>
    <property type="match status" value="1"/>
</dbReference>
<gene>
    <name evidence="3" type="ORF">GLX27_000458</name>
</gene>
<dbReference type="PANTHER" id="PTHR18460">
    <property type="entry name" value="TEL2 INTERACTING PROTEIN 1 TTI1 FAMILY MEMBER"/>
    <property type="match status" value="1"/>
</dbReference>
<dbReference type="InterPro" id="IPR052587">
    <property type="entry name" value="TELO2-interacting_protein_1"/>
</dbReference>
<evidence type="ECO:0000313" key="3">
    <source>
        <dbReference type="EMBL" id="WFD45833.1"/>
    </source>
</evidence>
<feature type="domain" description="TTI1 C-terminal TPR" evidence="2">
    <location>
        <begin position="1021"/>
        <end position="1108"/>
    </location>
</feature>
<dbReference type="Pfam" id="PF21547">
    <property type="entry name" value="TTI1"/>
    <property type="match status" value="1"/>
</dbReference>
<keyword evidence="4" id="KW-1185">Reference proteome</keyword>
<feature type="region of interest" description="Disordered" evidence="1">
    <location>
        <begin position="1007"/>
        <end position="1042"/>
    </location>
</feature>
<dbReference type="EMBL" id="CP046234">
    <property type="protein sequence ID" value="WFD45833.1"/>
    <property type="molecule type" value="Genomic_DNA"/>
</dbReference>